<evidence type="ECO:0000256" key="1">
    <source>
        <dbReference type="ARBA" id="ARBA00002672"/>
    </source>
</evidence>
<evidence type="ECO:0000256" key="4">
    <source>
        <dbReference type="ARBA" id="ARBA00017522"/>
    </source>
</evidence>
<keyword evidence="6" id="KW-1003">Cell membrane</keyword>
<dbReference type="GO" id="GO:0034257">
    <property type="term" value="F:nicotinamide riboside transmembrane transporter activity"/>
    <property type="evidence" value="ECO:0007669"/>
    <property type="project" value="InterPro"/>
</dbReference>
<comment type="caution">
    <text evidence="11">The sequence shown here is derived from an EMBL/GenBank/DDBJ whole genome shotgun (WGS) entry which is preliminary data.</text>
</comment>
<dbReference type="EMBL" id="SWCI01000002">
    <property type="protein sequence ID" value="TKB50693.1"/>
    <property type="molecule type" value="Genomic_DNA"/>
</dbReference>
<accession>A0A4V5NVI7</accession>
<dbReference type="GO" id="GO:0005886">
    <property type="term" value="C:plasma membrane"/>
    <property type="evidence" value="ECO:0007669"/>
    <property type="project" value="UniProtKB-SubCell"/>
</dbReference>
<comment type="similarity">
    <text evidence="3">Belongs to the nicotinamide ribonucleoside (NR) uptake permease (TC 4.B.1) family.</text>
</comment>
<evidence type="ECO:0000313" key="11">
    <source>
        <dbReference type="EMBL" id="TKB50693.1"/>
    </source>
</evidence>
<evidence type="ECO:0000256" key="2">
    <source>
        <dbReference type="ARBA" id="ARBA00004651"/>
    </source>
</evidence>
<keyword evidence="12" id="KW-1185">Reference proteome</keyword>
<sequence length="191" mass="21718">MTLWEGVAVVLALAYLLLAMRGSLWCWPAAFFSTLIYTLLFWEVSLLMESVLNGYYLLMALYGFWQWRFGGRGEGLNYQVWSADRHLRVIGLTTLVALGLGYVMDNYTHADMAYLDSATTCFAVVGTVMTARKVVENWLYWVVIDLVSIYLYISKQLLLTSGLFVLYVGLALASYFTWRSAYRSQGEPAFA</sequence>
<name>A0A4V5NVI7_9GAMM</name>
<evidence type="ECO:0000256" key="6">
    <source>
        <dbReference type="ARBA" id="ARBA00022475"/>
    </source>
</evidence>
<organism evidence="11 12">
    <name type="scientific">Ferrimonas sediminicola</name>
    <dbReference type="NCBI Taxonomy" id="2569538"/>
    <lineage>
        <taxon>Bacteria</taxon>
        <taxon>Pseudomonadati</taxon>
        <taxon>Pseudomonadota</taxon>
        <taxon>Gammaproteobacteria</taxon>
        <taxon>Alteromonadales</taxon>
        <taxon>Ferrimonadaceae</taxon>
        <taxon>Ferrimonas</taxon>
    </lineage>
</organism>
<keyword evidence="7 10" id="KW-0812">Transmembrane</keyword>
<dbReference type="PANTHER" id="PTHR36122:SF2">
    <property type="entry name" value="NICOTINAMIDE RIBOSIDE TRANSPORTER PNUC"/>
    <property type="match status" value="1"/>
</dbReference>
<keyword evidence="8 10" id="KW-1133">Transmembrane helix</keyword>
<dbReference type="Pfam" id="PF04973">
    <property type="entry name" value="NMN_transporter"/>
    <property type="match status" value="1"/>
</dbReference>
<evidence type="ECO:0000256" key="9">
    <source>
        <dbReference type="ARBA" id="ARBA00023136"/>
    </source>
</evidence>
<dbReference type="AlphaFoldDB" id="A0A4V5NVI7"/>
<protein>
    <recommendedName>
        <fullName evidence="4">Nicotinamide riboside transporter PnuC</fullName>
    </recommendedName>
</protein>
<proteinExistence type="inferred from homology"/>
<dbReference type="OrthoDB" id="9791248at2"/>
<feature type="transmembrane region" description="Helical" evidence="10">
    <location>
        <begin position="159"/>
        <end position="178"/>
    </location>
</feature>
<evidence type="ECO:0000256" key="3">
    <source>
        <dbReference type="ARBA" id="ARBA00006669"/>
    </source>
</evidence>
<evidence type="ECO:0000256" key="5">
    <source>
        <dbReference type="ARBA" id="ARBA00022448"/>
    </source>
</evidence>
<feature type="transmembrane region" description="Helical" evidence="10">
    <location>
        <begin position="86"/>
        <end position="104"/>
    </location>
</feature>
<keyword evidence="9 10" id="KW-0472">Membrane</keyword>
<gene>
    <name evidence="11" type="ORF">FCL40_05545</name>
</gene>
<dbReference type="InterPro" id="IPR006419">
    <property type="entry name" value="NMN_transpt_PnuC"/>
</dbReference>
<feature type="transmembrane region" description="Helical" evidence="10">
    <location>
        <begin position="36"/>
        <end position="65"/>
    </location>
</feature>
<dbReference type="NCBIfam" id="TIGR01528">
    <property type="entry name" value="NMN_trans_PnuC"/>
    <property type="match status" value="1"/>
</dbReference>
<evidence type="ECO:0000256" key="8">
    <source>
        <dbReference type="ARBA" id="ARBA00022989"/>
    </source>
</evidence>
<comment type="subcellular location">
    <subcellularLocation>
        <location evidence="2">Cell membrane</location>
        <topology evidence="2">Multi-pass membrane protein</topology>
    </subcellularLocation>
</comment>
<dbReference type="PANTHER" id="PTHR36122">
    <property type="entry name" value="NICOTINAMIDE RIBOSIDE TRANSPORTER PNUC"/>
    <property type="match status" value="1"/>
</dbReference>
<keyword evidence="5" id="KW-0813">Transport</keyword>
<evidence type="ECO:0000256" key="10">
    <source>
        <dbReference type="SAM" id="Phobius"/>
    </source>
</evidence>
<evidence type="ECO:0000256" key="7">
    <source>
        <dbReference type="ARBA" id="ARBA00022692"/>
    </source>
</evidence>
<dbReference type="RefSeq" id="WP_136852235.1">
    <property type="nucleotide sequence ID" value="NZ_SWCI01000002.1"/>
</dbReference>
<comment type="function">
    <text evidence="1">Required for nicotinamide riboside transport across the inner membrane.</text>
</comment>
<evidence type="ECO:0000313" key="12">
    <source>
        <dbReference type="Proteomes" id="UP000305674"/>
    </source>
</evidence>
<dbReference type="Proteomes" id="UP000305674">
    <property type="component" value="Unassembled WGS sequence"/>
</dbReference>
<reference evidence="11 12" key="1">
    <citation type="submission" date="2019-04" db="EMBL/GenBank/DDBJ databases">
        <authorList>
            <person name="Hwang J.C."/>
        </authorList>
    </citation>
    <scope>NUCLEOTIDE SEQUENCE [LARGE SCALE GENOMIC DNA]</scope>
    <source>
        <strain evidence="11 12">IMCC35001</strain>
    </source>
</reference>